<gene>
    <name evidence="3" type="ORF">O8C76_00620</name>
</gene>
<evidence type="ECO:0000259" key="2">
    <source>
        <dbReference type="Pfam" id="PF04717"/>
    </source>
</evidence>
<name>A0AAW7PV70_9BACT</name>
<dbReference type="Proteomes" id="UP001170288">
    <property type="component" value="Unassembled WGS sequence"/>
</dbReference>
<evidence type="ECO:0000313" key="4">
    <source>
        <dbReference type="Proteomes" id="UP001170288"/>
    </source>
</evidence>
<dbReference type="InterPro" id="IPR037026">
    <property type="entry name" value="Vgr_OB-fold_dom_sf"/>
</dbReference>
<feature type="region of interest" description="Disordered" evidence="1">
    <location>
        <begin position="224"/>
        <end position="243"/>
    </location>
</feature>
<dbReference type="NCBIfam" id="TIGR01644">
    <property type="entry name" value="phage_P2_V"/>
    <property type="match status" value="1"/>
</dbReference>
<proteinExistence type="predicted"/>
<organism evidence="3 4">
    <name type="scientific">Aliarcobacter butzleri</name>
    <dbReference type="NCBI Taxonomy" id="28197"/>
    <lineage>
        <taxon>Bacteria</taxon>
        <taxon>Pseudomonadati</taxon>
        <taxon>Campylobacterota</taxon>
        <taxon>Epsilonproteobacteria</taxon>
        <taxon>Campylobacterales</taxon>
        <taxon>Arcobacteraceae</taxon>
        <taxon>Aliarcobacter</taxon>
    </lineage>
</organism>
<dbReference type="EMBL" id="JAPZCX010000001">
    <property type="protein sequence ID" value="MDN5069528.1"/>
    <property type="molecule type" value="Genomic_DNA"/>
</dbReference>
<protein>
    <submittedName>
        <fullName evidence="3">Phage baseplate assembly protein V</fullName>
    </submittedName>
</protein>
<dbReference type="AlphaFoldDB" id="A0AAW7PV70"/>
<reference evidence="3" key="1">
    <citation type="submission" date="2022-12" db="EMBL/GenBank/DDBJ databases">
        <authorList>
            <person name="Uljanovas D."/>
        </authorList>
    </citation>
    <scope>NUCLEOTIDE SEQUENCE</scope>
    <source>
        <strain evidence="3">RCM69</strain>
    </source>
</reference>
<dbReference type="RefSeq" id="WP_301371883.1">
    <property type="nucleotide sequence ID" value="NZ_JAPZCX010000001.1"/>
</dbReference>
<feature type="compositionally biased region" description="Basic and acidic residues" evidence="1">
    <location>
        <begin position="228"/>
        <end position="243"/>
    </location>
</feature>
<feature type="domain" description="Gp5/Type VI secretion system Vgr protein OB-fold" evidence="2">
    <location>
        <begin position="23"/>
        <end position="90"/>
    </location>
</feature>
<evidence type="ECO:0000256" key="1">
    <source>
        <dbReference type="SAM" id="MobiDB-lite"/>
    </source>
</evidence>
<dbReference type="InterPro" id="IPR006531">
    <property type="entry name" value="Gp5/Vgr_OB"/>
</dbReference>
<sequence length="243" mass="25843">MLSLVELKRRLENIVQIGQISATKNQDGKALARVVVHDVGEDKRVTDFLPVLSLANSFFRVFFPIRVGEQVLVISLFGDANKGFILRSIFNKSCKEPDGASENKTIIEFEDGAILSYDTKSSTLEVLNQKTINVKVGVAVNVEVGKTVVINVGQSAKIVAPTVDIESTTTTIKSTSINLLGNTLIQGGITTQGVNGGAGTFSIDGTLNITQNLSTGGNASIGGTISDSKGDLTNHTNEGYKRD</sequence>
<dbReference type="Gene3D" id="2.40.50.230">
    <property type="entry name" value="Gp5 N-terminal domain"/>
    <property type="match status" value="1"/>
</dbReference>
<reference evidence="3" key="2">
    <citation type="journal article" date="2023" name="Microorganisms">
        <title>Genomic Characterization of Arcobacter butzleri Strains Isolated from Various Sources in Lithuania.</title>
        <authorList>
            <person name="Uljanovas D."/>
            <person name="Golz G."/>
            <person name="Fleischmann S."/>
            <person name="Kudirkiene E."/>
            <person name="Kasetiene N."/>
            <person name="Grineviciene A."/>
            <person name="Tamuleviciene E."/>
            <person name="Aksomaitiene J."/>
            <person name="Alter T."/>
            <person name="Malakauskas M."/>
        </authorList>
    </citation>
    <scope>NUCLEOTIDE SEQUENCE</scope>
    <source>
        <strain evidence="3">RCM69</strain>
    </source>
</reference>
<dbReference type="Gene3D" id="6.20.150.10">
    <property type="match status" value="1"/>
</dbReference>
<accession>A0AAW7PV70</accession>
<dbReference type="InterPro" id="IPR013046">
    <property type="entry name" value="GpV/Gp45"/>
</dbReference>
<dbReference type="Pfam" id="PF04717">
    <property type="entry name" value="Phage_base_V"/>
    <property type="match status" value="1"/>
</dbReference>
<evidence type="ECO:0000313" key="3">
    <source>
        <dbReference type="EMBL" id="MDN5069528.1"/>
    </source>
</evidence>
<comment type="caution">
    <text evidence="3">The sequence shown here is derived from an EMBL/GenBank/DDBJ whole genome shotgun (WGS) entry which is preliminary data.</text>
</comment>